<protein>
    <submittedName>
        <fullName evidence="2">Uncharacterized protein</fullName>
    </submittedName>
</protein>
<evidence type="ECO:0000313" key="3">
    <source>
        <dbReference type="Proteomes" id="UP000472573"/>
    </source>
</evidence>
<keyword evidence="3" id="KW-1185">Reference proteome</keyword>
<reference evidence="1" key="2">
    <citation type="submission" date="2019-12" db="EMBL/GenBank/DDBJ databases">
        <title>SpeciesPrimer: A bioinformatics pipeline dedicated to the design of qPCR primers for the quantification of bacterial species.</title>
        <authorList>
            <person name="Dreier M."/>
            <person name="Berthoud H."/>
            <person name="Shani N."/>
            <person name="Wechsler D."/>
            <person name="Junier P."/>
        </authorList>
    </citation>
    <scope>NUCLEOTIDE SEQUENCE</scope>
    <source>
        <strain evidence="1">FAM13073</strain>
    </source>
</reference>
<sequence length="66" mass="7547">MGYVQSYISKLRAGATQIKFDQVQELLERLPNNNELLQLEIAHQLFQIIPPVADGERFIVSFIACQ</sequence>
<name>A0A6L5A396_PEDPE</name>
<evidence type="ECO:0000313" key="1">
    <source>
        <dbReference type="EMBL" id="KAF0415008.1"/>
    </source>
</evidence>
<dbReference type="EMBL" id="JADOFV010000001">
    <property type="protein sequence ID" value="MBF7126534.1"/>
    <property type="molecule type" value="Genomic_DNA"/>
</dbReference>
<dbReference type="EMBL" id="WENB01000001">
    <property type="protein sequence ID" value="KAF0415008.1"/>
    <property type="molecule type" value="Genomic_DNA"/>
</dbReference>
<organism evidence="2 4">
    <name type="scientific">Pediococcus pentosaceus</name>
    <dbReference type="NCBI Taxonomy" id="1255"/>
    <lineage>
        <taxon>Bacteria</taxon>
        <taxon>Bacillati</taxon>
        <taxon>Bacillota</taxon>
        <taxon>Bacilli</taxon>
        <taxon>Lactobacillales</taxon>
        <taxon>Lactobacillaceae</taxon>
        <taxon>Pediococcus</taxon>
    </lineage>
</organism>
<evidence type="ECO:0000313" key="2">
    <source>
        <dbReference type="EMBL" id="MBF7126534.1"/>
    </source>
</evidence>
<evidence type="ECO:0000313" key="4">
    <source>
        <dbReference type="Proteomes" id="UP000743107"/>
    </source>
</evidence>
<dbReference type="RefSeq" id="WP_060744023.1">
    <property type="nucleotide sequence ID" value="NZ_CP039378.1"/>
</dbReference>
<dbReference type="Proteomes" id="UP000743107">
    <property type="component" value="Unassembled WGS sequence"/>
</dbReference>
<reference evidence="1" key="1">
    <citation type="submission" date="2019-10" db="EMBL/GenBank/DDBJ databases">
        <authorList>
            <person name="Irmler S."/>
            <person name="Berthoud H."/>
            <person name="Roetschi A."/>
            <person name="Arias E."/>
            <person name="Shani N."/>
            <person name="Wuethrich D."/>
            <person name="Bruggmann R."/>
        </authorList>
    </citation>
    <scope>NUCLEOTIDE SEQUENCE</scope>
    <source>
        <strain evidence="1">FAM13073</strain>
    </source>
</reference>
<reference evidence="3" key="3">
    <citation type="submission" date="2020-03" db="EMBL/GenBank/DDBJ databases">
        <title>SpeciesPrimer: A bioinformatics pipeline dedicated to the design of qPCR primers for the quantification of bacterial species.</title>
        <authorList>
            <person name="Dreier M."/>
            <person name="Berthoud H."/>
            <person name="Shani N."/>
            <person name="Wechsler D."/>
            <person name="Junier P."/>
        </authorList>
    </citation>
    <scope>NUCLEOTIDE SEQUENCE [LARGE SCALE GENOMIC DNA]</scope>
    <source>
        <strain evidence="3">FAM13073</strain>
    </source>
</reference>
<proteinExistence type="predicted"/>
<reference evidence="2" key="4">
    <citation type="submission" date="2020-11" db="EMBL/GenBank/DDBJ databases">
        <title>Antibiotic susceptibility profiles of Pediococcus pentosaceus from various origins and their implications for the safety assessment of strains with food-technology applications.</title>
        <authorList>
            <person name="Shani N."/>
            <person name="Oberhaensli S."/>
            <person name="Arias E."/>
        </authorList>
    </citation>
    <scope>NUCLEOTIDE SEQUENCE</scope>
    <source>
        <strain evidence="2">FAM 19164</strain>
    </source>
</reference>
<accession>A0A6L5A396</accession>
<dbReference type="AlphaFoldDB" id="A0A6L5A396"/>
<dbReference type="Proteomes" id="UP000472573">
    <property type="component" value="Unassembled WGS sequence"/>
</dbReference>
<gene>
    <name evidence="1" type="ORF">GBO79_01425</name>
    <name evidence="2" type="ORF">ITQ97_01610</name>
</gene>
<comment type="caution">
    <text evidence="2">The sequence shown here is derived from an EMBL/GenBank/DDBJ whole genome shotgun (WGS) entry which is preliminary data.</text>
</comment>